<dbReference type="Pfam" id="PF18884">
    <property type="entry name" value="TSP3_bac"/>
    <property type="match status" value="5"/>
</dbReference>
<keyword evidence="2" id="KW-0964">Secreted</keyword>
<sequence>MEKITFLNFKKSTLLLLLLFLGLPIYSSTIVPAINPMKSIADSYLMSGNTDSDGDGVPDSIDIDSDNDGILDVVEDANLDGDNNPATNPTDSDRDGIPNYLDLDSDGDGLLDNYEAQNFADFRLPSGVDSDGNGLDDIYEDSPGAGNGLTPIDTDSDDVPDYLDMDSDNDGILDQNESSVVSTDFDCSTVPKLNFGMEPTLESGDALSEGAVYRYQGVEESLDALVTIEKVVNGEILYFDQNETDAEFFKPEIYFTTTSEERRPYVDFRISFVEQGTNTPVVLEEFSANFIDVDGNGDYQEYNRFNTPASYTLDADNEITVQNTTGGFLVNGGTREYDGISNEHPSVNVAVEFINIDSFVFRFGIQADVDDNFKTNVARQAGIQFTCLDNFNDPQTVNFSEDIDSDGDGYPDRLDIDSDDDGILDNVEAQPTFEYIPPSGEDLNGNGLDDAYESGDTMGLSLEDTDADGTPDYLDDDSDNDWVPDNNEGNDFNFDGIPDWAYTGVDSDGDGLDDGYEGSDVNDGFDVNDEIENPATDLPDRDGTEDVNYRDIDDDGDGIDTPDEDANGDGDPTNDDTDEDGTPDYLDNDTDTDGDGVTDEDEEEDGTDPTDPCDFIEEHITQPQTGDYLIADCDGDGVTNEDEKEDGTDPFDPCDYNPESVTLPQTGDYLEADCDGDGVTNGDEKEDGTDPQDPCDFVLDSQTVDPDSTWNSSDCDGDGVTNEDEKEDGTDPLDPCDYNPESITLPQSADWEALDCDGDGNPNETDPDPLTANANDDYGSTPALTEVAINVLENDDYLPNNDPINVGVTNLSRIGGDASGTVTFDDETGFVNYTPVASESNSTVTIIYQVCNILPDPSVCASATIYIEVGANVLDAVDDNYTANVGEDSVIADSNVLSNDTYNDGSVTLADVILTSTSTNELIINEDGSVSVVPGTEAGTYTIGYTICDVLDVNNCDSATVTVEVLQGTGTMIDAVDDNYTASVGEDGVIADSNVLSNDTYNGEPVTLADVILTSTPTEELIINEDGSISVVPGTEAGTYTIGYTICDVLDVNNCDSATVTIEVLQGEDNVIDAIDDAYNAGAGGGLIANSDVLFNDTLNGEIVSLIDVILTSTPTNGLTINENGSVSVAPGTQPGTYTIKYTICEAANPNNCDTATVRVEVDNIEVNQMLTPNGDLKNDFLFIRGVEYIKSSSIKIFNRWGTLVFEGNNYDNVNNVFDGRVRGKSALSVNDYLPAGVYFYIFNYETVQGSFTDSEYIYISR</sequence>
<feature type="region of interest" description="Disordered" evidence="5">
    <location>
        <begin position="452"/>
        <end position="779"/>
    </location>
</feature>
<comment type="subcellular location">
    <subcellularLocation>
        <location evidence="1">Secreted</location>
    </subcellularLocation>
</comment>
<organism evidence="6 7">
    <name type="scientific">Allomuricauda ruestringensis (strain DSM 13258 / CIP 107369 / LMG 19739 / B1)</name>
    <name type="common">Muricauda ruestringensis</name>
    <dbReference type="NCBI Taxonomy" id="886377"/>
    <lineage>
        <taxon>Bacteria</taxon>
        <taxon>Pseudomonadati</taxon>
        <taxon>Bacteroidota</taxon>
        <taxon>Flavobacteriia</taxon>
        <taxon>Flavobacteriales</taxon>
        <taxon>Flavobacteriaceae</taxon>
        <taxon>Flagellimonas</taxon>
    </lineage>
</organism>
<feature type="compositionally biased region" description="Low complexity" evidence="5">
    <location>
        <begin position="483"/>
        <end position="496"/>
    </location>
</feature>
<feature type="compositionally biased region" description="Acidic residues" evidence="5">
    <location>
        <begin position="463"/>
        <end position="482"/>
    </location>
</feature>
<evidence type="ECO:0000256" key="4">
    <source>
        <dbReference type="ARBA" id="ARBA00022837"/>
    </source>
</evidence>
<feature type="compositionally biased region" description="Polar residues" evidence="5">
    <location>
        <begin position="700"/>
        <end position="714"/>
    </location>
</feature>
<dbReference type="AlphaFoldDB" id="G2PMB1"/>
<dbReference type="HOGENOM" id="CLU_258757_0_0_10"/>
<dbReference type="NCBIfam" id="TIGR04131">
    <property type="entry name" value="Bac_Flav_CTERM"/>
    <property type="match status" value="1"/>
</dbReference>
<feature type="compositionally biased region" description="Basic and acidic residues" evidence="5">
    <location>
        <begin position="538"/>
        <end position="551"/>
    </location>
</feature>
<dbReference type="SUPFAM" id="SSF103647">
    <property type="entry name" value="TSP type-3 repeat"/>
    <property type="match status" value="1"/>
</dbReference>
<dbReference type="OrthoDB" id="9805017at2"/>
<evidence type="ECO:0000313" key="7">
    <source>
        <dbReference type="Proteomes" id="UP000008908"/>
    </source>
</evidence>
<accession>G2PMB1</accession>
<protein>
    <recommendedName>
        <fullName evidence="8">Gliding motility-associated C-terminal domain-containing protein</fullName>
    </recommendedName>
</protein>
<evidence type="ECO:0000256" key="1">
    <source>
        <dbReference type="ARBA" id="ARBA00004613"/>
    </source>
</evidence>
<feature type="region of interest" description="Disordered" evidence="5">
    <location>
        <begin position="76"/>
        <end position="102"/>
    </location>
</feature>
<keyword evidence="7" id="KW-1185">Reference proteome</keyword>
<evidence type="ECO:0008006" key="8">
    <source>
        <dbReference type="Google" id="ProtNLM"/>
    </source>
</evidence>
<gene>
    <name evidence="6" type="ordered locus">Murru_2169</name>
</gene>
<keyword evidence="3" id="KW-0732">Signal</keyword>
<evidence type="ECO:0000313" key="6">
    <source>
        <dbReference type="EMBL" id="AEM71208.1"/>
    </source>
</evidence>
<evidence type="ECO:0000256" key="5">
    <source>
        <dbReference type="SAM" id="MobiDB-lite"/>
    </source>
</evidence>
<dbReference type="InterPro" id="IPR059100">
    <property type="entry name" value="TSP3_bac"/>
</dbReference>
<dbReference type="InterPro" id="IPR026341">
    <property type="entry name" value="T9SS_type_B"/>
</dbReference>
<feature type="compositionally biased region" description="Acidic residues" evidence="5">
    <location>
        <begin position="552"/>
        <end position="608"/>
    </location>
</feature>
<dbReference type="InterPro" id="IPR028974">
    <property type="entry name" value="TSP_type-3_rpt"/>
</dbReference>
<feature type="region of interest" description="Disordered" evidence="5">
    <location>
        <begin position="125"/>
        <end position="158"/>
    </location>
</feature>
<dbReference type="eggNOG" id="COG5184">
    <property type="taxonomic scope" value="Bacteria"/>
</dbReference>
<feature type="compositionally biased region" description="Acidic residues" evidence="5">
    <location>
        <begin position="507"/>
        <end position="517"/>
    </location>
</feature>
<reference evidence="7" key="1">
    <citation type="submission" date="2011-08" db="EMBL/GenBank/DDBJ databases">
        <title>The complete genome of Muricauda ruestringensis DSM 13258.</title>
        <authorList>
            <person name="Lucas S."/>
            <person name="Han J."/>
            <person name="Lapidus A."/>
            <person name="Bruce D."/>
            <person name="Goodwin L."/>
            <person name="Pitluck S."/>
            <person name="Peters L."/>
            <person name="Kyrpides N."/>
            <person name="Mavromatis K."/>
            <person name="Ivanova N."/>
            <person name="Ovchinnikova G."/>
            <person name="Teshima H."/>
            <person name="Detter J.C."/>
            <person name="Tapia R."/>
            <person name="Han C."/>
            <person name="Land M."/>
            <person name="Hauser L."/>
            <person name="Markowitz V."/>
            <person name="Cheng J.-F."/>
            <person name="Hugenholtz P."/>
            <person name="Woyke T."/>
            <person name="Wu D."/>
            <person name="Spring S."/>
            <person name="Schroeder M."/>
            <person name="Brambilla E."/>
            <person name="Klenk H.-P."/>
            <person name="Eisen J.A."/>
        </authorList>
    </citation>
    <scope>NUCLEOTIDE SEQUENCE [LARGE SCALE GENOMIC DNA]</scope>
    <source>
        <strain evidence="7">DSM 13258 / LMG 19739 / B1</strain>
    </source>
</reference>
<dbReference type="GO" id="GO:0005509">
    <property type="term" value="F:calcium ion binding"/>
    <property type="evidence" value="ECO:0007669"/>
    <property type="project" value="InterPro"/>
</dbReference>
<dbReference type="Proteomes" id="UP000008908">
    <property type="component" value="Chromosome"/>
</dbReference>
<evidence type="ECO:0000256" key="2">
    <source>
        <dbReference type="ARBA" id="ARBA00022525"/>
    </source>
</evidence>
<dbReference type="EMBL" id="CP002999">
    <property type="protein sequence ID" value="AEM71208.1"/>
    <property type="molecule type" value="Genomic_DNA"/>
</dbReference>
<feature type="compositionally biased region" description="Acidic residues" evidence="5">
    <location>
        <begin position="715"/>
        <end position="731"/>
    </location>
</feature>
<reference evidence="6 7" key="2">
    <citation type="journal article" date="2012" name="Stand. Genomic Sci.">
        <title>Complete genome sequence of the facultatively anaerobic, appendaged bacterium Muricauda ruestringensis type strain (B1(T)).</title>
        <authorList>
            <person name="Huntemann M."/>
            <person name="Teshima H."/>
            <person name="Lapidus A."/>
            <person name="Nolan M."/>
            <person name="Lucas S."/>
            <person name="Hammon N."/>
            <person name="Deshpande S."/>
            <person name="Cheng J.F."/>
            <person name="Tapia R."/>
            <person name="Goodwin L.A."/>
            <person name="Pitluck S."/>
            <person name="Liolios K."/>
            <person name="Pagani I."/>
            <person name="Ivanova N."/>
            <person name="Mavromatis K."/>
            <person name="Mikhailova N."/>
            <person name="Pati A."/>
            <person name="Chen A."/>
            <person name="Palaniappan K."/>
            <person name="Land M."/>
            <person name="Hauser L."/>
            <person name="Pan C."/>
            <person name="Brambilla E.M."/>
            <person name="Rohde M."/>
            <person name="Spring S."/>
            <person name="Goker M."/>
            <person name="Detter J.C."/>
            <person name="Bristow J."/>
            <person name="Eisen J.A."/>
            <person name="Markowitz V."/>
            <person name="Hugenholtz P."/>
            <person name="Kyrpides N.C."/>
            <person name="Klenk H.P."/>
            <person name="Woyke T."/>
        </authorList>
    </citation>
    <scope>NUCLEOTIDE SEQUENCE [LARGE SCALE GENOMIC DNA]</scope>
    <source>
        <strain evidence="7">DSM 13258 / LMG 19739 / B1</strain>
    </source>
</reference>
<feature type="compositionally biased region" description="Acidic residues" evidence="5">
    <location>
        <begin position="633"/>
        <end position="649"/>
    </location>
</feature>
<dbReference type="STRING" id="886377.Murru_2169"/>
<proteinExistence type="predicted"/>
<dbReference type="KEGG" id="mrs:Murru_2169"/>
<dbReference type="Pfam" id="PF13585">
    <property type="entry name" value="CHU_C"/>
    <property type="match status" value="1"/>
</dbReference>
<dbReference type="eggNOG" id="COG1361">
    <property type="taxonomic scope" value="Bacteria"/>
</dbReference>
<dbReference type="Gene3D" id="4.10.1080.10">
    <property type="entry name" value="TSP type-3 repeat"/>
    <property type="match status" value="1"/>
</dbReference>
<dbReference type="eggNOG" id="COG2373">
    <property type="taxonomic scope" value="Bacteria"/>
</dbReference>
<keyword evidence="4" id="KW-0106">Calcium</keyword>
<evidence type="ECO:0000256" key="3">
    <source>
        <dbReference type="ARBA" id="ARBA00022729"/>
    </source>
</evidence>
<name>G2PMB1_ALLRU</name>
<dbReference type="RefSeq" id="WP_014033489.1">
    <property type="nucleotide sequence ID" value="NC_015945.1"/>
</dbReference>